<dbReference type="SUPFAM" id="SSF53383">
    <property type="entry name" value="PLP-dependent transferases"/>
    <property type="match status" value="1"/>
</dbReference>
<keyword evidence="7" id="KW-1185">Reference proteome</keyword>
<evidence type="ECO:0000256" key="1">
    <source>
        <dbReference type="ARBA" id="ARBA00001933"/>
    </source>
</evidence>
<dbReference type="OMA" id="TELNCKN"/>
<evidence type="ECO:0000256" key="4">
    <source>
        <dbReference type="ARBA" id="ARBA00022898"/>
    </source>
</evidence>
<dbReference type="Gene3D" id="3.40.640.10">
    <property type="entry name" value="Type I PLP-dependent aspartate aminotransferase-like (Major domain)"/>
    <property type="match status" value="1"/>
</dbReference>
<keyword evidence="6" id="KW-0032">Aminotransferase</keyword>
<evidence type="ECO:0000256" key="2">
    <source>
        <dbReference type="ARBA" id="ARBA00010008"/>
    </source>
</evidence>
<comment type="cofactor">
    <cofactor evidence="1">
        <name>pyridoxal 5'-phosphate</name>
        <dbReference type="ChEBI" id="CHEBI:597326"/>
    </cofactor>
</comment>
<sequence>MGMGKRSWGLWIEEALPKVESLNMFIALRPMRLPTAKQQGQEVEEEATSQALVPNEEEYETFQGVQPWDRLSVQISIPDSFFQRLLNGEEFTTKYERDDNYNASSNQQQYKKLILFAGNDFLALGRHPAIAKATIKAAAEHGTGPRGSPLVCGYTDYHIALESGLAQLKKKEACLLCPTGFSANMAAMVAIGSIAPLLSAGGKPTVEEKIAVFSDSLNHASIVDGLQLAKQHGGLEIFVYRHCDPIHLDALLTSCKMEKKVVVTDSLFSMDGDFAPMVELVKLRKKHGFLLVVDDAHGSFVFGKNGGGVTEEFNCQDEVDIVVGTLSKGAASIGGFIACSKIWKQFIQSRGRAFIFSAAHPVPLAAATYASLVVARNEPWRRLEVRKRIREFQALTGIPVESQVLSVIIGSKEKTWQVNRELLTSGLYVVAIGPPVANTWRLRVTLTAAHTTEDIRKLVKIISNHVKFEDMENYNPNLHVKAKL</sequence>
<dbReference type="InterPro" id="IPR015421">
    <property type="entry name" value="PyrdxlP-dep_Trfase_major"/>
</dbReference>
<evidence type="ECO:0000259" key="5">
    <source>
        <dbReference type="Pfam" id="PF00155"/>
    </source>
</evidence>
<name>A0A1R3JJA1_COCAP</name>
<dbReference type="InterPro" id="IPR050087">
    <property type="entry name" value="AON_synthase_class-II"/>
</dbReference>
<gene>
    <name evidence="6" type="ORF">CCACVL1_05750</name>
</gene>
<dbReference type="PANTHER" id="PTHR13693:SF77">
    <property type="entry name" value="8-AMINO-7-OXONONANOATE SYNTHASE"/>
    <property type="match status" value="1"/>
</dbReference>
<evidence type="ECO:0000256" key="3">
    <source>
        <dbReference type="ARBA" id="ARBA00022679"/>
    </source>
</evidence>
<comment type="caution">
    <text evidence="6">The sequence shown here is derived from an EMBL/GenBank/DDBJ whole genome shotgun (WGS) entry which is preliminary data.</text>
</comment>
<dbReference type="GO" id="GO:0030170">
    <property type="term" value="F:pyridoxal phosphate binding"/>
    <property type="evidence" value="ECO:0007669"/>
    <property type="project" value="InterPro"/>
</dbReference>
<dbReference type="GO" id="GO:0008483">
    <property type="term" value="F:transaminase activity"/>
    <property type="evidence" value="ECO:0007669"/>
    <property type="project" value="UniProtKB-KW"/>
</dbReference>
<dbReference type="OrthoDB" id="10263824at2759"/>
<comment type="similarity">
    <text evidence="2">Belongs to the class-II pyridoxal-phosphate-dependent aminotransferase family. BioF subfamily.</text>
</comment>
<dbReference type="EMBL" id="AWWV01007768">
    <property type="protein sequence ID" value="OMO94880.1"/>
    <property type="molecule type" value="Genomic_DNA"/>
</dbReference>
<dbReference type="Proteomes" id="UP000188268">
    <property type="component" value="Unassembled WGS sequence"/>
</dbReference>
<feature type="domain" description="Aminotransferase class I/classII large" evidence="5">
    <location>
        <begin position="112"/>
        <end position="462"/>
    </location>
</feature>
<dbReference type="InterPro" id="IPR015424">
    <property type="entry name" value="PyrdxlP-dep_Trfase"/>
</dbReference>
<dbReference type="PANTHER" id="PTHR13693">
    <property type="entry name" value="CLASS II AMINOTRANSFERASE/8-AMINO-7-OXONONANOATE SYNTHASE"/>
    <property type="match status" value="1"/>
</dbReference>
<evidence type="ECO:0000313" key="7">
    <source>
        <dbReference type="Proteomes" id="UP000188268"/>
    </source>
</evidence>
<dbReference type="InterPro" id="IPR004839">
    <property type="entry name" value="Aminotransferase_I/II_large"/>
</dbReference>
<evidence type="ECO:0000313" key="6">
    <source>
        <dbReference type="EMBL" id="OMO94880.1"/>
    </source>
</evidence>
<dbReference type="Gene3D" id="3.90.1150.10">
    <property type="entry name" value="Aspartate Aminotransferase, domain 1"/>
    <property type="match status" value="1"/>
</dbReference>
<organism evidence="6 7">
    <name type="scientific">Corchorus capsularis</name>
    <name type="common">Jute</name>
    <dbReference type="NCBI Taxonomy" id="210143"/>
    <lineage>
        <taxon>Eukaryota</taxon>
        <taxon>Viridiplantae</taxon>
        <taxon>Streptophyta</taxon>
        <taxon>Embryophyta</taxon>
        <taxon>Tracheophyta</taxon>
        <taxon>Spermatophyta</taxon>
        <taxon>Magnoliopsida</taxon>
        <taxon>eudicotyledons</taxon>
        <taxon>Gunneridae</taxon>
        <taxon>Pentapetalae</taxon>
        <taxon>rosids</taxon>
        <taxon>malvids</taxon>
        <taxon>Malvales</taxon>
        <taxon>Malvaceae</taxon>
        <taxon>Grewioideae</taxon>
        <taxon>Apeibeae</taxon>
        <taxon>Corchorus</taxon>
    </lineage>
</organism>
<keyword evidence="3 6" id="KW-0808">Transferase</keyword>
<proteinExistence type="inferred from homology"/>
<dbReference type="STRING" id="210143.A0A1R3JJA1"/>
<accession>A0A1R3JJA1</accession>
<dbReference type="GO" id="GO:0009102">
    <property type="term" value="P:biotin biosynthetic process"/>
    <property type="evidence" value="ECO:0007669"/>
    <property type="project" value="TreeGrafter"/>
</dbReference>
<dbReference type="Gramene" id="OMO94880">
    <property type="protein sequence ID" value="OMO94880"/>
    <property type="gene ID" value="CCACVL1_05750"/>
</dbReference>
<protein>
    <submittedName>
        <fullName evidence="6">Aminotransferase, class I/classII</fullName>
    </submittedName>
</protein>
<dbReference type="Pfam" id="PF00155">
    <property type="entry name" value="Aminotran_1_2"/>
    <property type="match status" value="1"/>
</dbReference>
<dbReference type="AlphaFoldDB" id="A0A1R3JJA1"/>
<dbReference type="InterPro" id="IPR015422">
    <property type="entry name" value="PyrdxlP-dep_Trfase_small"/>
</dbReference>
<reference evidence="6 7" key="1">
    <citation type="submission" date="2013-09" db="EMBL/GenBank/DDBJ databases">
        <title>Corchorus capsularis genome sequencing.</title>
        <authorList>
            <person name="Alam M."/>
            <person name="Haque M.S."/>
            <person name="Islam M.S."/>
            <person name="Emdad E.M."/>
            <person name="Islam M.M."/>
            <person name="Ahmed B."/>
            <person name="Halim A."/>
            <person name="Hossen Q.M.M."/>
            <person name="Hossain M.Z."/>
            <person name="Ahmed R."/>
            <person name="Khan M.M."/>
            <person name="Islam R."/>
            <person name="Rashid M.M."/>
            <person name="Khan S.A."/>
            <person name="Rahman M.S."/>
            <person name="Alam M."/>
        </authorList>
    </citation>
    <scope>NUCLEOTIDE SEQUENCE [LARGE SCALE GENOMIC DNA]</scope>
    <source>
        <strain evidence="7">cv. CVL-1</strain>
        <tissue evidence="6">Whole seedling</tissue>
    </source>
</reference>
<keyword evidence="4" id="KW-0663">Pyridoxal phosphate</keyword>